<reference evidence="2 3" key="1">
    <citation type="submission" date="2018-11" db="EMBL/GenBank/DDBJ databases">
        <title>Genome sequencing and assembly of Clostridium tagluense strain A121.</title>
        <authorList>
            <person name="Murakami T."/>
            <person name="Segawa T."/>
            <person name="Shcherbakova V.A."/>
            <person name="Mori H."/>
            <person name="Yoshimura Y."/>
        </authorList>
    </citation>
    <scope>NUCLEOTIDE SEQUENCE [LARGE SCALE GENOMIC DNA]</scope>
    <source>
        <strain evidence="2 3">A121</strain>
    </source>
</reference>
<proteinExistence type="predicted"/>
<feature type="transmembrane region" description="Helical" evidence="1">
    <location>
        <begin position="43"/>
        <end position="67"/>
    </location>
</feature>
<protein>
    <submittedName>
        <fullName evidence="2">Uncharacterized protein</fullName>
    </submittedName>
</protein>
<accession>A0A401UM17</accession>
<keyword evidence="1" id="KW-1133">Transmembrane helix</keyword>
<keyword evidence="3" id="KW-1185">Reference proteome</keyword>
<evidence type="ECO:0000256" key="1">
    <source>
        <dbReference type="SAM" id="Phobius"/>
    </source>
</evidence>
<sequence>MIKIKNKISKQILDFLINFLKFIVSNLDDIFIFSGFITLVVSLFLFVNTFVGFIGLSIILIIVGLALGKNNKK</sequence>
<keyword evidence="1" id="KW-0812">Transmembrane</keyword>
<dbReference type="AlphaFoldDB" id="A0A401UM17"/>
<keyword evidence="1" id="KW-0472">Membrane</keyword>
<dbReference type="EMBL" id="BHYK01000011">
    <property type="protein sequence ID" value="GCD10583.1"/>
    <property type="molecule type" value="Genomic_DNA"/>
</dbReference>
<comment type="caution">
    <text evidence="2">The sequence shown here is derived from an EMBL/GenBank/DDBJ whole genome shotgun (WGS) entry which is preliminary data.</text>
</comment>
<gene>
    <name evidence="2" type="ORF">Ctaglu_22060</name>
</gene>
<feature type="transmembrane region" description="Helical" evidence="1">
    <location>
        <begin position="12"/>
        <end position="37"/>
    </location>
</feature>
<dbReference type="RefSeq" id="WP_125001466.1">
    <property type="nucleotide sequence ID" value="NZ_BHYK01000011.1"/>
</dbReference>
<name>A0A401UM17_9CLOT</name>
<organism evidence="2 3">
    <name type="scientific">Clostridium tagluense</name>
    <dbReference type="NCBI Taxonomy" id="360422"/>
    <lineage>
        <taxon>Bacteria</taxon>
        <taxon>Bacillati</taxon>
        <taxon>Bacillota</taxon>
        <taxon>Clostridia</taxon>
        <taxon>Eubacteriales</taxon>
        <taxon>Clostridiaceae</taxon>
        <taxon>Clostridium</taxon>
    </lineage>
</organism>
<evidence type="ECO:0000313" key="2">
    <source>
        <dbReference type="EMBL" id="GCD10583.1"/>
    </source>
</evidence>
<dbReference type="Proteomes" id="UP000287872">
    <property type="component" value="Unassembled WGS sequence"/>
</dbReference>
<evidence type="ECO:0000313" key="3">
    <source>
        <dbReference type="Proteomes" id="UP000287872"/>
    </source>
</evidence>